<feature type="domain" description="Acyltransferase MbtK/IucB-like conserved" evidence="3">
    <location>
        <begin position="82"/>
        <end position="131"/>
    </location>
</feature>
<dbReference type="Proteomes" id="UP000077266">
    <property type="component" value="Unassembled WGS sequence"/>
</dbReference>
<dbReference type="InterPro" id="IPR019432">
    <property type="entry name" value="Acyltransferase_MbtK/IucB-like"/>
</dbReference>
<dbReference type="Gene3D" id="3.40.630.30">
    <property type="match status" value="1"/>
</dbReference>
<accession>A0A165EFH5</accession>
<organism evidence="4 5">
    <name type="scientific">Exidia glandulosa HHB12029</name>
    <dbReference type="NCBI Taxonomy" id="1314781"/>
    <lineage>
        <taxon>Eukaryota</taxon>
        <taxon>Fungi</taxon>
        <taxon>Dikarya</taxon>
        <taxon>Basidiomycota</taxon>
        <taxon>Agaricomycotina</taxon>
        <taxon>Agaricomycetes</taxon>
        <taxon>Auriculariales</taxon>
        <taxon>Exidiaceae</taxon>
        <taxon>Exidia</taxon>
    </lineage>
</organism>
<keyword evidence="5" id="KW-1185">Reference proteome</keyword>
<dbReference type="SUPFAM" id="SSF55729">
    <property type="entry name" value="Acyl-CoA N-acyltransferases (Nat)"/>
    <property type="match status" value="1"/>
</dbReference>
<proteinExistence type="inferred from homology"/>
<dbReference type="Pfam" id="PF13523">
    <property type="entry name" value="Acetyltransf_8"/>
    <property type="match status" value="1"/>
</dbReference>
<dbReference type="EMBL" id="KV426143">
    <property type="protein sequence ID" value="KZV86817.1"/>
    <property type="molecule type" value="Genomic_DNA"/>
</dbReference>
<evidence type="ECO:0000259" key="3">
    <source>
        <dbReference type="SMART" id="SM01006"/>
    </source>
</evidence>
<evidence type="ECO:0000256" key="2">
    <source>
        <dbReference type="SAM" id="MobiDB-lite"/>
    </source>
</evidence>
<dbReference type="STRING" id="1314781.A0A165EFH5"/>
<dbReference type="PANTHER" id="PTHR31438:SF1">
    <property type="entry name" value="LYSINE N-ACYLTRANSFERASE C17G9.06C-RELATED"/>
    <property type="match status" value="1"/>
</dbReference>
<reference evidence="4 5" key="1">
    <citation type="journal article" date="2016" name="Mol. Biol. Evol.">
        <title>Comparative Genomics of Early-Diverging Mushroom-Forming Fungi Provides Insights into the Origins of Lignocellulose Decay Capabilities.</title>
        <authorList>
            <person name="Nagy L.G."/>
            <person name="Riley R."/>
            <person name="Tritt A."/>
            <person name="Adam C."/>
            <person name="Daum C."/>
            <person name="Floudas D."/>
            <person name="Sun H."/>
            <person name="Yadav J.S."/>
            <person name="Pangilinan J."/>
            <person name="Larsson K.H."/>
            <person name="Matsuura K."/>
            <person name="Barry K."/>
            <person name="Labutti K."/>
            <person name="Kuo R."/>
            <person name="Ohm R.A."/>
            <person name="Bhattacharya S.S."/>
            <person name="Shirouzu T."/>
            <person name="Yoshinaga Y."/>
            <person name="Martin F.M."/>
            <person name="Grigoriev I.V."/>
            <person name="Hibbett D.S."/>
        </authorList>
    </citation>
    <scope>NUCLEOTIDE SEQUENCE [LARGE SCALE GENOMIC DNA]</scope>
    <source>
        <strain evidence="4 5">HHB12029</strain>
    </source>
</reference>
<dbReference type="InParanoid" id="A0A165EFH5"/>
<evidence type="ECO:0000313" key="4">
    <source>
        <dbReference type="EMBL" id="KZV86817.1"/>
    </source>
</evidence>
<comment type="similarity">
    <text evidence="1">Belongs to the lysine N-acyltransferase MbtK family.</text>
</comment>
<dbReference type="OrthoDB" id="4250781at2759"/>
<dbReference type="SMART" id="SM01006">
    <property type="entry name" value="AlcB"/>
    <property type="match status" value="1"/>
</dbReference>
<dbReference type="InterPro" id="IPR016181">
    <property type="entry name" value="Acyl_CoA_acyltransferase"/>
</dbReference>
<dbReference type="AlphaFoldDB" id="A0A165EFH5"/>
<dbReference type="GO" id="GO:0019290">
    <property type="term" value="P:siderophore biosynthetic process"/>
    <property type="evidence" value="ECO:0007669"/>
    <property type="project" value="InterPro"/>
</dbReference>
<dbReference type="GO" id="GO:0016410">
    <property type="term" value="F:N-acyltransferase activity"/>
    <property type="evidence" value="ECO:0007669"/>
    <property type="project" value="TreeGrafter"/>
</dbReference>
<feature type="region of interest" description="Disordered" evidence="2">
    <location>
        <begin position="308"/>
        <end position="369"/>
    </location>
</feature>
<protein>
    <recommendedName>
        <fullName evidence="3">Acyltransferase MbtK/IucB-like conserved domain-containing protein</fullName>
    </recommendedName>
</protein>
<evidence type="ECO:0000313" key="5">
    <source>
        <dbReference type="Proteomes" id="UP000077266"/>
    </source>
</evidence>
<evidence type="ECO:0000256" key="1">
    <source>
        <dbReference type="ARBA" id="ARBA00009893"/>
    </source>
</evidence>
<dbReference type="PANTHER" id="PTHR31438">
    <property type="entry name" value="LYSINE N-ACYLTRANSFERASE C17G9.06C-RELATED"/>
    <property type="match status" value="1"/>
</dbReference>
<sequence>MGVGTPSFAAETEDEVLLFRDAYWQLAERWLRVPQTSHLPLVYTYANAGTGARIPLRPLKPTPGTTIYERRIAHLGSTFALRVVDTLNEADVATFSSWQNSPRVAAAWRQTGTLEEHREYLERMQVDAHTVPVLGSFGGEDALYAELYWVAEDHVASHVPHLDAFDRGVHLLVGSEKHRGAHHVAAWAPSLVHALFLSDTRTQRVVMEPRASNAKIVRCMSRAAGFVHTRTFDFAHKRAALLELSRERFFALAPFGFDGELPVRSGAEAQTGSAVLPAHDVEAIPEETAIEQTVHSPADAQALLADEDARVETSDAVVPVEGVEKGDSEAPEVSSNVETPAPVEADKVETESTSVPSADLPTADDNSSP</sequence>
<gene>
    <name evidence="4" type="ORF">EXIGLDRAFT_621413</name>
</gene>
<name>A0A165EFH5_EXIGL</name>